<evidence type="ECO:0000313" key="2">
    <source>
        <dbReference type="EMBL" id="RGR38955.1"/>
    </source>
</evidence>
<dbReference type="RefSeq" id="WP_117874056.1">
    <property type="nucleotide sequence ID" value="NZ_CAXTGH010000029.1"/>
</dbReference>
<comment type="caution">
    <text evidence="2">The sequence shown here is derived from an EMBL/GenBank/DDBJ whole genome shotgun (WGS) entry which is preliminary data.</text>
</comment>
<dbReference type="Proteomes" id="UP000462015">
    <property type="component" value="Unassembled WGS sequence"/>
</dbReference>
<reference evidence="1 4" key="2">
    <citation type="journal article" date="2019" name="Nat. Med.">
        <title>A library of human gut bacterial isolates paired with longitudinal multiomics data enables mechanistic microbiome research.</title>
        <authorList>
            <person name="Poyet M."/>
            <person name="Groussin M."/>
            <person name="Gibbons S.M."/>
            <person name="Avila-Pacheco J."/>
            <person name="Jiang X."/>
            <person name="Kearney S.M."/>
            <person name="Perrotta A.R."/>
            <person name="Berdy B."/>
            <person name="Zhao S."/>
            <person name="Lieberman T.D."/>
            <person name="Swanson P.K."/>
            <person name="Smith M."/>
            <person name="Roesemann S."/>
            <person name="Alexander J.E."/>
            <person name="Rich S.A."/>
            <person name="Livny J."/>
            <person name="Vlamakis H."/>
            <person name="Clish C."/>
            <person name="Bullock K."/>
            <person name="Deik A."/>
            <person name="Scott J."/>
            <person name="Pierce K.A."/>
            <person name="Xavier R.J."/>
            <person name="Alm E.J."/>
        </authorList>
    </citation>
    <scope>NUCLEOTIDE SEQUENCE [LARGE SCALE GENOMIC DNA]</scope>
    <source>
        <strain evidence="1 4">BIOML-A98</strain>
    </source>
</reference>
<dbReference type="AlphaFoldDB" id="A0A395URE5"/>
<evidence type="ECO:0000313" key="4">
    <source>
        <dbReference type="Proteomes" id="UP000462015"/>
    </source>
</evidence>
<reference evidence="2 3" key="1">
    <citation type="submission" date="2018-08" db="EMBL/GenBank/DDBJ databases">
        <title>A genome reference for cultivated species of the human gut microbiota.</title>
        <authorList>
            <person name="Zou Y."/>
            <person name="Xue W."/>
            <person name="Luo G."/>
        </authorList>
    </citation>
    <scope>NUCLEOTIDE SEQUENCE [LARGE SCALE GENOMIC DNA]</scope>
    <source>
        <strain evidence="2 3">AF25-30LB</strain>
    </source>
</reference>
<dbReference type="EMBL" id="WDAL01000034">
    <property type="protein sequence ID" value="KAB6632609.1"/>
    <property type="molecule type" value="Genomic_DNA"/>
</dbReference>
<proteinExistence type="predicted"/>
<name>A0A395URE5_PHOVU</name>
<evidence type="ECO:0000313" key="3">
    <source>
        <dbReference type="Proteomes" id="UP000266497"/>
    </source>
</evidence>
<accession>A0A395URE5</accession>
<gene>
    <name evidence="2" type="ORF">DWY53_11275</name>
    <name evidence="1" type="ORF">GAY12_16210</name>
</gene>
<sequence length="260" mass="29463">MAAKKEEKAQGSQIRTLLASEIECRVGTMKQNGCSLLLYKDARVDMRMLDEVYGPNNWQRSHELINGNLFCTISVWDADKGVWVNKQDVGTESNTEKEKGQASDAFKRAAFNWGIGRELYTAPFIWITLDSSEVYEKTGYNGSKSFGTNTKFNVQSIEYNQQREISKLVIVDGRGDVRYVFGEVKEKVKEQAPARTVPKNPAQTPAAFTGAQLKQAVDEMNACKSRAQVLSVWKRYTVMQNNNEFRNACIEMGKKYPEKK</sequence>
<protein>
    <recommendedName>
        <fullName evidence="5">Single-stranded DNA-binding protein</fullName>
    </recommendedName>
</protein>
<evidence type="ECO:0000313" key="1">
    <source>
        <dbReference type="EMBL" id="KAB6632609.1"/>
    </source>
</evidence>
<organism evidence="2 3">
    <name type="scientific">Phocaeicola vulgatus</name>
    <name type="common">Bacteroides vulgatus</name>
    <dbReference type="NCBI Taxonomy" id="821"/>
    <lineage>
        <taxon>Bacteria</taxon>
        <taxon>Pseudomonadati</taxon>
        <taxon>Bacteroidota</taxon>
        <taxon>Bacteroidia</taxon>
        <taxon>Bacteroidales</taxon>
        <taxon>Bacteroidaceae</taxon>
        <taxon>Phocaeicola</taxon>
    </lineage>
</organism>
<evidence type="ECO:0008006" key="5">
    <source>
        <dbReference type="Google" id="ProtNLM"/>
    </source>
</evidence>
<dbReference type="EMBL" id="QRUD01000029">
    <property type="protein sequence ID" value="RGR38955.1"/>
    <property type="molecule type" value="Genomic_DNA"/>
</dbReference>
<dbReference type="Proteomes" id="UP000266497">
    <property type="component" value="Unassembled WGS sequence"/>
</dbReference>